<dbReference type="HOGENOM" id="CLU_843559_0_0_1"/>
<dbReference type="Proteomes" id="UP000032141">
    <property type="component" value="Chromosome C9"/>
</dbReference>
<proteinExistence type="predicted"/>
<sequence>ICAKGVIVRGVGSIASRKVKKIWTLANWSSFVLSLSYFVSDVGRKRINNYFNLRWIEVVKTALSDAQQKLLAESQFRQLILMGEVNSIWYWRLRISYRSQLWDSANTVAGRTALGQKDKYKDEDTRLRLSLLLLVEGIICPTSGLTPIRPEVVEMVSNIGLFMDYPWGRDSFLLTVSSGKIRSAGQLAQDTLAIQGFSHAMVLVTVCSCPQIIAESRLGEDLVNDELPTEDIVDGVCARSVKINVVTVQNLELIGQATVCSILCEVSDIPPIQDEVEDLQVAHMVSLIRDGFPFEINTWRGGVKASDAKKYKGGYGPDRLGPDGSDPAQT</sequence>
<evidence type="ECO:0000259" key="2">
    <source>
        <dbReference type="Pfam" id="PF09331"/>
    </source>
</evidence>
<dbReference type="Gramene" id="Bo9g108460.1">
    <property type="protein sequence ID" value="Bo9g108460.1"/>
    <property type="gene ID" value="Bo9g108460"/>
</dbReference>
<dbReference type="InterPro" id="IPR015410">
    <property type="entry name" value="DUF1985"/>
</dbReference>
<keyword evidence="4" id="KW-1185">Reference proteome</keyword>
<reference evidence="3 4" key="1">
    <citation type="journal article" date="2014" name="Genome Biol.">
        <title>Transcriptome and methylome profiling reveals relics of genome dominance in the mesopolyploid Brassica oleracea.</title>
        <authorList>
            <person name="Parkin I.A."/>
            <person name="Koh C."/>
            <person name="Tang H."/>
            <person name="Robinson S.J."/>
            <person name="Kagale S."/>
            <person name="Clarke W.E."/>
            <person name="Town C.D."/>
            <person name="Nixon J."/>
            <person name="Krishnakumar V."/>
            <person name="Bidwell S.L."/>
            <person name="Denoeud F."/>
            <person name="Belcram H."/>
            <person name="Links M.G."/>
            <person name="Just J."/>
            <person name="Clarke C."/>
            <person name="Bender T."/>
            <person name="Huebert T."/>
            <person name="Mason A.S."/>
            <person name="Pires J.C."/>
            <person name="Barker G."/>
            <person name="Moore J."/>
            <person name="Walley P.G."/>
            <person name="Manoli S."/>
            <person name="Batley J."/>
            <person name="Edwards D."/>
            <person name="Nelson M.N."/>
            <person name="Wang X."/>
            <person name="Paterson A.H."/>
            <person name="King G."/>
            <person name="Bancroft I."/>
            <person name="Chalhoub B."/>
            <person name="Sharpe A.G."/>
        </authorList>
    </citation>
    <scope>NUCLEOTIDE SEQUENCE</scope>
    <source>
        <strain evidence="3 4">cv. TO1000</strain>
    </source>
</reference>
<dbReference type="PANTHER" id="PTHR48449">
    <property type="entry name" value="DUF1985 DOMAIN-CONTAINING PROTEIN"/>
    <property type="match status" value="1"/>
</dbReference>
<feature type="region of interest" description="Disordered" evidence="1">
    <location>
        <begin position="307"/>
        <end position="330"/>
    </location>
</feature>
<dbReference type="PANTHER" id="PTHR48449:SF1">
    <property type="entry name" value="DUF1985 DOMAIN-CONTAINING PROTEIN"/>
    <property type="match status" value="1"/>
</dbReference>
<name>A0A0D3EAF7_BRAOL</name>
<evidence type="ECO:0000313" key="4">
    <source>
        <dbReference type="Proteomes" id="UP000032141"/>
    </source>
</evidence>
<feature type="domain" description="DUF1985" evidence="2">
    <location>
        <begin position="116"/>
        <end position="177"/>
    </location>
</feature>
<evidence type="ECO:0000313" key="3">
    <source>
        <dbReference type="EnsemblPlants" id="Bo9g108460.1"/>
    </source>
</evidence>
<dbReference type="OMA" id="EINTWRG"/>
<accession>A0A0D3EAF7</accession>
<dbReference type="Pfam" id="PF09331">
    <property type="entry name" value="DUF1985"/>
    <property type="match status" value="1"/>
</dbReference>
<evidence type="ECO:0000256" key="1">
    <source>
        <dbReference type="SAM" id="MobiDB-lite"/>
    </source>
</evidence>
<organism evidence="3 4">
    <name type="scientific">Brassica oleracea var. oleracea</name>
    <dbReference type="NCBI Taxonomy" id="109376"/>
    <lineage>
        <taxon>Eukaryota</taxon>
        <taxon>Viridiplantae</taxon>
        <taxon>Streptophyta</taxon>
        <taxon>Embryophyta</taxon>
        <taxon>Tracheophyta</taxon>
        <taxon>Spermatophyta</taxon>
        <taxon>Magnoliopsida</taxon>
        <taxon>eudicotyledons</taxon>
        <taxon>Gunneridae</taxon>
        <taxon>Pentapetalae</taxon>
        <taxon>rosids</taxon>
        <taxon>malvids</taxon>
        <taxon>Brassicales</taxon>
        <taxon>Brassicaceae</taxon>
        <taxon>Brassiceae</taxon>
        <taxon>Brassica</taxon>
    </lineage>
</organism>
<protein>
    <recommendedName>
        <fullName evidence="2">DUF1985 domain-containing protein</fullName>
    </recommendedName>
</protein>
<dbReference type="EnsemblPlants" id="Bo9g108460.1">
    <property type="protein sequence ID" value="Bo9g108460.1"/>
    <property type="gene ID" value="Bo9g108460"/>
</dbReference>
<reference evidence="3" key="2">
    <citation type="submission" date="2015-03" db="UniProtKB">
        <authorList>
            <consortium name="EnsemblPlants"/>
        </authorList>
    </citation>
    <scope>IDENTIFICATION</scope>
</reference>
<dbReference type="AlphaFoldDB" id="A0A0D3EAF7"/>